<proteinExistence type="inferred from homology"/>
<accession>A0ABW3UEL0</accession>
<dbReference type="Proteomes" id="UP001597264">
    <property type="component" value="Unassembled WGS sequence"/>
</dbReference>
<dbReference type="InterPro" id="IPR032466">
    <property type="entry name" value="Metal_Hydrolase"/>
</dbReference>
<evidence type="ECO:0000256" key="1">
    <source>
        <dbReference type="ARBA" id="ARBA00009275"/>
    </source>
</evidence>
<dbReference type="PANTHER" id="PTHR46124">
    <property type="entry name" value="D-AMINOACYL-TRNA DEACYLASE"/>
    <property type="match status" value="1"/>
</dbReference>
<evidence type="ECO:0000313" key="4">
    <source>
        <dbReference type="Proteomes" id="UP001597264"/>
    </source>
</evidence>
<dbReference type="RefSeq" id="WP_230439023.1">
    <property type="nucleotide sequence ID" value="NZ_CP087715.1"/>
</dbReference>
<evidence type="ECO:0000313" key="3">
    <source>
        <dbReference type="EMBL" id="MFD1217909.1"/>
    </source>
</evidence>
<organism evidence="3 4">
    <name type="scientific">Microbulbifer celer</name>
    <dbReference type="NCBI Taxonomy" id="435905"/>
    <lineage>
        <taxon>Bacteria</taxon>
        <taxon>Pseudomonadati</taxon>
        <taxon>Pseudomonadota</taxon>
        <taxon>Gammaproteobacteria</taxon>
        <taxon>Cellvibrionales</taxon>
        <taxon>Microbulbiferaceae</taxon>
        <taxon>Microbulbifer</taxon>
    </lineage>
</organism>
<comment type="caution">
    <text evidence="3">The sequence shown here is derived from an EMBL/GenBank/DDBJ whole genome shotgun (WGS) entry which is preliminary data.</text>
</comment>
<dbReference type="EC" id="3.1.-.-" evidence="3"/>
<dbReference type="EMBL" id="JBHTLR010000019">
    <property type="protein sequence ID" value="MFD1217909.1"/>
    <property type="molecule type" value="Genomic_DNA"/>
</dbReference>
<comment type="similarity">
    <text evidence="1">Belongs to the metallo-dependent hydrolases superfamily. TatD-type hydrolase family.</text>
</comment>
<evidence type="ECO:0000256" key="2">
    <source>
        <dbReference type="ARBA" id="ARBA00022801"/>
    </source>
</evidence>
<reference evidence="4" key="1">
    <citation type="journal article" date="2019" name="Int. J. Syst. Evol. Microbiol.">
        <title>The Global Catalogue of Microorganisms (GCM) 10K type strain sequencing project: providing services to taxonomists for standard genome sequencing and annotation.</title>
        <authorList>
            <consortium name="The Broad Institute Genomics Platform"/>
            <consortium name="The Broad Institute Genome Sequencing Center for Infectious Disease"/>
            <person name="Wu L."/>
            <person name="Ma J."/>
        </authorList>
    </citation>
    <scope>NUCLEOTIDE SEQUENCE [LARGE SCALE GENOMIC DNA]</scope>
    <source>
        <strain evidence="4">CCUG 54356</strain>
    </source>
</reference>
<keyword evidence="4" id="KW-1185">Reference proteome</keyword>
<dbReference type="Pfam" id="PF01026">
    <property type="entry name" value="TatD_DNase"/>
    <property type="match status" value="1"/>
</dbReference>
<dbReference type="GO" id="GO:0016787">
    <property type="term" value="F:hydrolase activity"/>
    <property type="evidence" value="ECO:0007669"/>
    <property type="project" value="UniProtKB-KW"/>
</dbReference>
<protein>
    <submittedName>
        <fullName evidence="3">TatD family hydrolase</fullName>
        <ecNumber evidence="3">3.1.-.-</ecNumber>
    </submittedName>
</protein>
<name>A0ABW3UEL0_9GAMM</name>
<dbReference type="PANTHER" id="PTHR46124:SF3">
    <property type="entry name" value="HYDROLASE"/>
    <property type="match status" value="1"/>
</dbReference>
<dbReference type="InterPro" id="IPR018228">
    <property type="entry name" value="DNase_TatD-rel_CS"/>
</dbReference>
<keyword evidence="2 3" id="KW-0378">Hydrolase</keyword>
<dbReference type="PIRSF" id="PIRSF005902">
    <property type="entry name" value="DNase_TatD"/>
    <property type="match status" value="1"/>
</dbReference>
<dbReference type="Gene3D" id="3.20.20.140">
    <property type="entry name" value="Metal-dependent hydrolases"/>
    <property type="match status" value="1"/>
</dbReference>
<dbReference type="SUPFAM" id="SSF51556">
    <property type="entry name" value="Metallo-dependent hydrolases"/>
    <property type="match status" value="1"/>
</dbReference>
<dbReference type="InterPro" id="IPR001130">
    <property type="entry name" value="TatD-like"/>
</dbReference>
<sequence>MSASNGQLHGCQMIDDGLIDSHCHLDFDAFAADRDAVWQRSRAAGVSSVIIPGVSIRQWRTLFALVRNNPDWYGAVGVHPWWVKDLAIAPTQLQQAVIERVDAEMRSGSRCVAVGECGLDALIKTPMDRQLAVFRPQLAAACDLELPLIVHGVKAHSEVLRALKQFRPRCGGVIHAFAGSEEIAREYWNLGFYLGIGGTITYPRAAKTRRTVAAVPAESLILESDAPDMPHAGRQGERNSPEYLPNIALTLAELRGTTVEDVTQTTASNTRQLFDL</sequence>
<gene>
    <name evidence="3" type="ORF">ACFQ2X_14980</name>
</gene>
<dbReference type="CDD" id="cd01310">
    <property type="entry name" value="TatD_DNAse"/>
    <property type="match status" value="1"/>
</dbReference>
<dbReference type="PROSITE" id="PS01137">
    <property type="entry name" value="TATD_1"/>
    <property type="match status" value="1"/>
</dbReference>